<dbReference type="GeneID" id="5889059"/>
<dbReference type="Pfam" id="PF03151">
    <property type="entry name" value="TPT"/>
    <property type="match status" value="1"/>
</dbReference>
<dbReference type="AlphaFoldDB" id="A9UTD7"/>
<feature type="region of interest" description="Disordered" evidence="5">
    <location>
        <begin position="122"/>
        <end position="149"/>
    </location>
</feature>
<keyword evidence="9" id="KW-1185">Reference proteome</keyword>
<evidence type="ECO:0000313" key="9">
    <source>
        <dbReference type="Proteomes" id="UP000001357"/>
    </source>
</evidence>
<dbReference type="eggNOG" id="KOG1443">
    <property type="taxonomic scope" value="Eukaryota"/>
</dbReference>
<proteinExistence type="predicted"/>
<evidence type="ECO:0000256" key="1">
    <source>
        <dbReference type="ARBA" id="ARBA00004141"/>
    </source>
</evidence>
<organism evidence="8 9">
    <name type="scientific">Monosiga brevicollis</name>
    <name type="common">Choanoflagellate</name>
    <dbReference type="NCBI Taxonomy" id="81824"/>
    <lineage>
        <taxon>Eukaryota</taxon>
        <taxon>Choanoflagellata</taxon>
        <taxon>Craspedida</taxon>
        <taxon>Salpingoecidae</taxon>
        <taxon>Monosiga</taxon>
    </lineage>
</organism>
<accession>A9UTD7</accession>
<name>A9UTD7_MONBE</name>
<gene>
    <name evidence="8" type="ORF">MONBRDRAFT_36149</name>
</gene>
<dbReference type="OMA" id="MIAVICV"/>
<dbReference type="EMBL" id="CH991545">
    <property type="protein sequence ID" value="EDQ91230.1"/>
    <property type="molecule type" value="Genomic_DNA"/>
</dbReference>
<keyword evidence="3 6" id="KW-1133">Transmembrane helix</keyword>
<evidence type="ECO:0000313" key="8">
    <source>
        <dbReference type="EMBL" id="EDQ91230.1"/>
    </source>
</evidence>
<dbReference type="Proteomes" id="UP000001357">
    <property type="component" value="Unassembled WGS sequence"/>
</dbReference>
<evidence type="ECO:0000256" key="6">
    <source>
        <dbReference type="SAM" id="Phobius"/>
    </source>
</evidence>
<feature type="transmembrane region" description="Helical" evidence="6">
    <location>
        <begin position="34"/>
        <end position="56"/>
    </location>
</feature>
<keyword evidence="2 6" id="KW-0812">Transmembrane</keyword>
<dbReference type="InterPro" id="IPR050186">
    <property type="entry name" value="TPT_transporter"/>
</dbReference>
<sequence length="149" mass="15906">MAFVAPCMAITLVPFAIMFEGAKLLRSPLLFSQLSTTLVSLFWVAFGAVLAFGLTLSEFWLVKHTSGLTLSVAGIAKEIFTIMIAVICVPGNHLSTVNVLGLLVSIAGIAYYNMIKLKKNASTTSPQGPAPSKQGYEPVAVTETDIDRL</sequence>
<comment type="subcellular location">
    <subcellularLocation>
        <location evidence="1">Membrane</location>
        <topology evidence="1">Multi-pass membrane protein</topology>
    </subcellularLocation>
</comment>
<evidence type="ECO:0000259" key="7">
    <source>
        <dbReference type="Pfam" id="PF03151"/>
    </source>
</evidence>
<evidence type="ECO:0000256" key="5">
    <source>
        <dbReference type="SAM" id="MobiDB-lite"/>
    </source>
</evidence>
<dbReference type="InterPro" id="IPR004853">
    <property type="entry name" value="Sugar_P_trans_dom"/>
</dbReference>
<keyword evidence="4 6" id="KW-0472">Membrane</keyword>
<feature type="transmembrane region" description="Helical" evidence="6">
    <location>
        <begin position="93"/>
        <end position="112"/>
    </location>
</feature>
<reference evidence="8 9" key="1">
    <citation type="journal article" date="2008" name="Nature">
        <title>The genome of the choanoflagellate Monosiga brevicollis and the origin of metazoans.</title>
        <authorList>
            <consortium name="JGI Sequencing"/>
            <person name="King N."/>
            <person name="Westbrook M.J."/>
            <person name="Young S.L."/>
            <person name="Kuo A."/>
            <person name="Abedin M."/>
            <person name="Chapman J."/>
            <person name="Fairclough S."/>
            <person name="Hellsten U."/>
            <person name="Isogai Y."/>
            <person name="Letunic I."/>
            <person name="Marr M."/>
            <person name="Pincus D."/>
            <person name="Putnam N."/>
            <person name="Rokas A."/>
            <person name="Wright K.J."/>
            <person name="Zuzow R."/>
            <person name="Dirks W."/>
            <person name="Good M."/>
            <person name="Goodstein D."/>
            <person name="Lemons D."/>
            <person name="Li W."/>
            <person name="Lyons J.B."/>
            <person name="Morris A."/>
            <person name="Nichols S."/>
            <person name="Richter D.J."/>
            <person name="Salamov A."/>
            <person name="Bork P."/>
            <person name="Lim W.A."/>
            <person name="Manning G."/>
            <person name="Miller W.T."/>
            <person name="McGinnis W."/>
            <person name="Shapiro H."/>
            <person name="Tjian R."/>
            <person name="Grigoriev I.V."/>
            <person name="Rokhsar D."/>
        </authorList>
    </citation>
    <scope>NUCLEOTIDE SEQUENCE [LARGE SCALE GENOMIC DNA]</scope>
    <source>
        <strain evidence="9">MX1 / ATCC 50154</strain>
    </source>
</reference>
<evidence type="ECO:0000256" key="4">
    <source>
        <dbReference type="ARBA" id="ARBA00023136"/>
    </source>
</evidence>
<evidence type="ECO:0000256" key="3">
    <source>
        <dbReference type="ARBA" id="ARBA00022989"/>
    </source>
</evidence>
<feature type="transmembrane region" description="Helical" evidence="6">
    <location>
        <begin position="68"/>
        <end position="87"/>
    </location>
</feature>
<dbReference type="InParanoid" id="A9UTD7"/>
<dbReference type="RefSeq" id="XP_001743652.1">
    <property type="nucleotide sequence ID" value="XM_001743600.1"/>
</dbReference>
<dbReference type="GO" id="GO:0016020">
    <property type="term" value="C:membrane"/>
    <property type="evidence" value="ECO:0007669"/>
    <property type="project" value="UniProtKB-SubCell"/>
</dbReference>
<feature type="domain" description="Sugar phosphate transporter" evidence="7">
    <location>
        <begin position="7"/>
        <end position="113"/>
    </location>
</feature>
<dbReference type="PANTHER" id="PTHR11132">
    <property type="entry name" value="SOLUTE CARRIER FAMILY 35"/>
    <property type="match status" value="1"/>
</dbReference>
<evidence type="ECO:0000256" key="2">
    <source>
        <dbReference type="ARBA" id="ARBA00022692"/>
    </source>
</evidence>
<protein>
    <recommendedName>
        <fullName evidence="7">Sugar phosphate transporter domain-containing protein</fullName>
    </recommendedName>
</protein>
<dbReference type="KEGG" id="mbr:MONBRDRAFT_36149"/>